<dbReference type="InterPro" id="IPR044153">
    <property type="entry name" value="PIN_Pae0151-like"/>
</dbReference>
<accession>A0A7J3M197</accession>
<protein>
    <submittedName>
        <fullName evidence="3">PIN domain-containing protein</fullName>
    </submittedName>
</protein>
<sequence length="109" mass="12495">MDNCIQHLTIYEVLNAIWKEARIFGMNLEETKRFAEIFSEIVKRMKVLEIKNLESVLSIAVKTGLSFYDSSYIALAAELNLELVTEDGKLREKASNIVRVSSLEEVLNR</sequence>
<proteinExistence type="predicted"/>
<dbReference type="PANTHER" id="PTHR35901:SF1">
    <property type="entry name" value="EXONUCLEASE VAPC9"/>
    <property type="match status" value="1"/>
</dbReference>
<evidence type="ECO:0000313" key="3">
    <source>
        <dbReference type="EMBL" id="HGT82641.1"/>
    </source>
</evidence>
<dbReference type="AlphaFoldDB" id="A0A7J3M197"/>
<dbReference type="InterPro" id="IPR002716">
    <property type="entry name" value="PIN_dom"/>
</dbReference>
<name>A0A7J3M197_ARCFL</name>
<dbReference type="EMBL" id="DSYZ01000066">
    <property type="protein sequence ID" value="HGT82641.1"/>
    <property type="molecule type" value="Genomic_DNA"/>
</dbReference>
<evidence type="ECO:0000259" key="2">
    <source>
        <dbReference type="Pfam" id="PF01850"/>
    </source>
</evidence>
<gene>
    <name evidence="3" type="ORF">ENT52_02825</name>
</gene>
<dbReference type="SUPFAM" id="SSF88723">
    <property type="entry name" value="PIN domain-like"/>
    <property type="match status" value="1"/>
</dbReference>
<reference evidence="3" key="1">
    <citation type="journal article" date="2020" name="mSystems">
        <title>Genome- and Community-Level Interaction Insights into Carbon Utilization and Element Cycling Functions of Hydrothermarchaeota in Hydrothermal Sediment.</title>
        <authorList>
            <person name="Zhou Z."/>
            <person name="Liu Y."/>
            <person name="Xu W."/>
            <person name="Pan J."/>
            <person name="Luo Z.H."/>
            <person name="Li M."/>
        </authorList>
    </citation>
    <scope>NUCLEOTIDE SEQUENCE [LARGE SCALE GENOMIC DNA]</scope>
    <source>
        <strain evidence="3">SpSt-587</strain>
    </source>
</reference>
<dbReference type="Gene3D" id="3.40.50.1010">
    <property type="entry name" value="5'-nuclease"/>
    <property type="match status" value="1"/>
</dbReference>
<dbReference type="InterPro" id="IPR051619">
    <property type="entry name" value="TypeII_TA_RNase_PINc/VapC"/>
</dbReference>
<dbReference type="Pfam" id="PF01850">
    <property type="entry name" value="PIN"/>
    <property type="match status" value="1"/>
</dbReference>
<dbReference type="PANTHER" id="PTHR35901">
    <property type="entry name" value="RIBONUCLEASE VAPC3"/>
    <property type="match status" value="1"/>
</dbReference>
<comment type="caution">
    <text evidence="3">The sequence shown here is derived from an EMBL/GenBank/DDBJ whole genome shotgun (WGS) entry which is preliminary data.</text>
</comment>
<keyword evidence="1" id="KW-0460">Magnesium</keyword>
<dbReference type="CDD" id="cd09873">
    <property type="entry name" value="PIN_Pae0151-like"/>
    <property type="match status" value="1"/>
</dbReference>
<dbReference type="InterPro" id="IPR029060">
    <property type="entry name" value="PIN-like_dom_sf"/>
</dbReference>
<evidence type="ECO:0000256" key="1">
    <source>
        <dbReference type="ARBA" id="ARBA00022842"/>
    </source>
</evidence>
<organism evidence="3">
    <name type="scientific">Archaeoglobus fulgidus</name>
    <dbReference type="NCBI Taxonomy" id="2234"/>
    <lineage>
        <taxon>Archaea</taxon>
        <taxon>Methanobacteriati</taxon>
        <taxon>Methanobacteriota</taxon>
        <taxon>Archaeoglobi</taxon>
        <taxon>Archaeoglobales</taxon>
        <taxon>Archaeoglobaceae</taxon>
        <taxon>Archaeoglobus</taxon>
    </lineage>
</organism>
<feature type="domain" description="PIN" evidence="2">
    <location>
        <begin position="5"/>
        <end position="94"/>
    </location>
</feature>